<dbReference type="GeneID" id="118431806"/>
<reference evidence="6 7" key="2">
    <citation type="submission" date="2025-04" db="UniProtKB">
        <authorList>
            <consortium name="RefSeq"/>
        </authorList>
    </citation>
    <scope>IDENTIFICATION</scope>
    <source>
        <strain evidence="6 7">S238N-H82</strain>
        <tissue evidence="6 7">Testes</tissue>
    </source>
</reference>
<feature type="compositionally biased region" description="Polar residues" evidence="3">
    <location>
        <begin position="771"/>
        <end position="793"/>
    </location>
</feature>
<feature type="region of interest" description="Disordered" evidence="3">
    <location>
        <begin position="1188"/>
        <end position="1215"/>
    </location>
</feature>
<evidence type="ECO:0000313" key="6">
    <source>
        <dbReference type="RefSeq" id="XP_035699069.1"/>
    </source>
</evidence>
<dbReference type="PANTHER" id="PTHR23119">
    <property type="entry name" value="DISCS LARGE"/>
    <property type="match status" value="1"/>
</dbReference>
<dbReference type="GO" id="GO:0005912">
    <property type="term" value="C:adherens junction"/>
    <property type="evidence" value="ECO:0000318"/>
    <property type="project" value="GO_Central"/>
</dbReference>
<feature type="compositionally biased region" description="Polar residues" evidence="3">
    <location>
        <begin position="1258"/>
        <end position="1281"/>
    </location>
</feature>
<dbReference type="FunFam" id="3.80.10.10:FF:000118">
    <property type="entry name" value="Leucine rich repeat containing 7"/>
    <property type="match status" value="1"/>
</dbReference>
<feature type="compositionally biased region" description="Polar residues" evidence="3">
    <location>
        <begin position="741"/>
        <end position="753"/>
    </location>
</feature>
<feature type="compositionally biased region" description="Low complexity" evidence="3">
    <location>
        <begin position="1293"/>
        <end position="1328"/>
    </location>
</feature>
<dbReference type="Gene3D" id="2.30.42.10">
    <property type="match status" value="1"/>
</dbReference>
<dbReference type="GO" id="GO:0019901">
    <property type="term" value="F:protein kinase binding"/>
    <property type="evidence" value="ECO:0000318"/>
    <property type="project" value="GO_Central"/>
</dbReference>
<dbReference type="InterPro" id="IPR055414">
    <property type="entry name" value="LRR_R13L4/SHOC2-like"/>
</dbReference>
<feature type="region of interest" description="Disordered" evidence="3">
    <location>
        <begin position="963"/>
        <end position="1069"/>
    </location>
</feature>
<feature type="compositionally biased region" description="Basic and acidic residues" evidence="3">
    <location>
        <begin position="513"/>
        <end position="527"/>
    </location>
</feature>
<dbReference type="SUPFAM" id="SSF52058">
    <property type="entry name" value="L domain-like"/>
    <property type="match status" value="2"/>
</dbReference>
<dbReference type="GO" id="GO:0045197">
    <property type="term" value="P:establishment or maintenance of epithelial cell apical/basal polarity"/>
    <property type="evidence" value="ECO:0000318"/>
    <property type="project" value="GO_Central"/>
</dbReference>
<evidence type="ECO:0000313" key="7">
    <source>
        <dbReference type="RefSeq" id="XP_035699070.1"/>
    </source>
</evidence>
<dbReference type="Pfam" id="PF00595">
    <property type="entry name" value="PDZ"/>
    <property type="match status" value="1"/>
</dbReference>
<evidence type="ECO:0000256" key="2">
    <source>
        <dbReference type="ARBA" id="ARBA00022737"/>
    </source>
</evidence>
<feature type="compositionally biased region" description="Low complexity" evidence="3">
    <location>
        <begin position="494"/>
        <end position="512"/>
    </location>
</feature>
<gene>
    <name evidence="6 7" type="primary">LOC118431806</name>
</gene>
<feature type="compositionally biased region" description="Basic and acidic residues" evidence="3">
    <location>
        <begin position="1055"/>
        <end position="1067"/>
    </location>
</feature>
<feature type="compositionally biased region" description="Polar residues" evidence="3">
    <location>
        <begin position="810"/>
        <end position="824"/>
    </location>
</feature>
<dbReference type="PROSITE" id="PS50106">
    <property type="entry name" value="PDZ"/>
    <property type="match status" value="1"/>
</dbReference>
<evidence type="ECO:0000256" key="3">
    <source>
        <dbReference type="SAM" id="MobiDB-lite"/>
    </source>
</evidence>
<dbReference type="GO" id="GO:0014069">
    <property type="term" value="C:postsynaptic density"/>
    <property type="evidence" value="ECO:0000318"/>
    <property type="project" value="GO_Central"/>
</dbReference>
<keyword evidence="1" id="KW-0433">Leucine-rich repeat</keyword>
<dbReference type="InterPro" id="IPR001611">
    <property type="entry name" value="Leu-rich_rpt"/>
</dbReference>
<keyword evidence="5" id="KW-1185">Reference proteome</keyword>
<dbReference type="KEGG" id="bfo:118431806"/>
<dbReference type="GO" id="GO:0043113">
    <property type="term" value="P:receptor clustering"/>
    <property type="evidence" value="ECO:0000318"/>
    <property type="project" value="GO_Central"/>
</dbReference>
<sequence length="1419" mass="156901">MMLRSCFCAPREKVVIRVLEFQHANLEHVPPEIFEYTKSLEELYLDSNQIRDLPRPLFMCHGLQKLGLSDNELLMLPPAVASLVSLTELDISKNGIRDLPESIKACKNLTYVEASVNPLGKLPDGFTQLLNLTELYLNDTFMDYLPGNFGRLTRLKVLEVRENHMKTLPKSISRLILLERLDMGNNDFSELPEVVCHMSSLQELWVDSNAIHTFPQAIRYLQRLSFLDASKNQLEDLPEEVEHLTKMTDLHLSTNLLQDLPAGIGALTQLVVLKVDDNQLLSLPHSIGGLASLQELDVSYNDLEHLPPTIGLLRRLRTLIADENCLMELPAELGSCSSMTVLSVRSNQLERLPDEIGRIPNLKVINVSDNRLEFLPFNFTKLKKLWALWLAENQSKPLIPLQSEYNASVQGRVLTCYLLPQQQGQEDDLYMSDKDSFHPSLWEEERQLRQTIQFDVVESPDREPVESQLRRCPTPHSRELRSMKCKLLVEDSGVETPPSEVVSTSSTSQVQPDVRRPSEVRVKEAKLSKPRSPQTSPLLRERHLLFKADKEKQQRDKARMRRRSGSSSMGSEDEVSPLGKRTVSDAAFLPQNLNGPLQCKEKHAETAPVRYQERAVDVPDHVLRTQQVISAAPPSSDFPPSDYSQLAGRMYAVQRGERVKENRKSAPVEQLLEDSTAPGSLEDGKIFSSTPDLYRHSPPSQPSAAADQHVTQPSQPPTGQQEQFPTTTTTTMSRGDRTMPRSISQGIQTQQYGTLPAMSKSESTKDFSSHEFVSSTPPSQQLLVTTAPSVLSQRSPVPKIRPQPPPRSILLSTEQVSKLPNSQSKSEELSKSVVGDSNKNTPPPDVILSDSTVTRNGKAGTNAVGKNTNVSRPLEETHPTPLSQGQPGVSTAAHSHTLERLSQPVSMSDTPIIPGNFQSMTLQRPRPSVPPSYQQSLRYSQLAKLGFQPGKSAFRLQHSKLQDDTNIPPSAKDPAVSNYSQQPPPPTSPPSSPNRTMAGVQHDAMADKTSTTTPTTTTTGGHRVVVNLELTPDGRGTSQIPPEETQHQKNAAEPPAKEPEESDDWRHTLLKQIEDSIMQAREAGYPANSSDGESDIEKQGKEEKSKEVYASSEVQEGVAEVKGQAATPESLAEDNVDSKEKQNYGYDGDTESNHDEQMVDPTNTAQPVQPSDPKFATTFKQRLAYWQTTTTGQPIEEKDEERRAQPGSMHIPPTFSTFKRVSTRPFSYLDTVEHEGSDTYAGGQVPLCAAATLPRPTPTYTQSQGNLAPQTRPRQQPTASRPGSGKRPPTPPTRVSSVLTSSVQSLPVSTTSTIQKSSSSQPRPKSTSNNYLTVTIEKKPGLGFSIAGGIGSCGNPFNPEDTGIFVTKILPGGPADGKLSPGDKILQVEQYDFTQVEHDQAVMLLRAMPRSVTLVIERR</sequence>
<feature type="region of interest" description="Disordered" evidence="3">
    <location>
        <begin position="1253"/>
        <end position="1330"/>
    </location>
</feature>
<dbReference type="SMART" id="SM00228">
    <property type="entry name" value="PDZ"/>
    <property type="match status" value="1"/>
</dbReference>
<dbReference type="Pfam" id="PF23598">
    <property type="entry name" value="LRR_14"/>
    <property type="match status" value="1"/>
</dbReference>
<feature type="compositionally biased region" description="Pro residues" evidence="3">
    <location>
        <begin position="982"/>
        <end position="992"/>
    </location>
</feature>
<feature type="region of interest" description="Disordered" evidence="3">
    <location>
        <begin position="657"/>
        <end position="934"/>
    </location>
</feature>
<reference evidence="5" key="1">
    <citation type="journal article" date="2020" name="Nat. Ecol. Evol.">
        <title>Deeply conserved synteny resolves early events in vertebrate evolution.</title>
        <authorList>
            <person name="Simakov O."/>
            <person name="Marletaz F."/>
            <person name="Yue J.X."/>
            <person name="O'Connell B."/>
            <person name="Jenkins J."/>
            <person name="Brandt A."/>
            <person name="Calef R."/>
            <person name="Tung C.H."/>
            <person name="Huang T.K."/>
            <person name="Schmutz J."/>
            <person name="Satoh N."/>
            <person name="Yu J.K."/>
            <person name="Putnam N.H."/>
            <person name="Green R.E."/>
            <person name="Rokhsar D.S."/>
        </authorList>
    </citation>
    <scope>NUCLEOTIDE SEQUENCE [LARGE SCALE GENOMIC DNA]</scope>
    <source>
        <strain evidence="5">S238N-H82</strain>
    </source>
</reference>
<evidence type="ECO:0000259" key="4">
    <source>
        <dbReference type="PROSITE" id="PS50106"/>
    </source>
</evidence>
<feature type="compositionally biased region" description="Low complexity" evidence="3">
    <location>
        <begin position="717"/>
        <end position="731"/>
    </location>
</feature>
<feature type="compositionally biased region" description="Polar residues" evidence="3">
    <location>
        <begin position="880"/>
        <end position="894"/>
    </location>
</feature>
<dbReference type="GO" id="GO:0016323">
    <property type="term" value="C:basolateral plasma membrane"/>
    <property type="evidence" value="ECO:0000318"/>
    <property type="project" value="GO_Central"/>
</dbReference>
<dbReference type="SMART" id="SM00364">
    <property type="entry name" value="LRR_BAC"/>
    <property type="match status" value="10"/>
</dbReference>
<feature type="domain" description="PDZ" evidence="4">
    <location>
        <begin position="1331"/>
        <end position="1419"/>
    </location>
</feature>
<dbReference type="OrthoDB" id="2187496at2759"/>
<proteinExistence type="predicted"/>
<feature type="compositionally biased region" description="Low complexity" evidence="3">
    <location>
        <begin position="1009"/>
        <end position="1019"/>
    </location>
</feature>
<dbReference type="InterPro" id="IPR050614">
    <property type="entry name" value="Synaptic_Scaffolding_LAP-MAGUK"/>
</dbReference>
<dbReference type="InterPro" id="IPR001478">
    <property type="entry name" value="PDZ"/>
</dbReference>
<dbReference type="InterPro" id="IPR036034">
    <property type="entry name" value="PDZ_sf"/>
</dbReference>
<feature type="region of interest" description="Disordered" evidence="3">
    <location>
        <begin position="1084"/>
        <end position="1173"/>
    </location>
</feature>
<dbReference type="GO" id="GO:0098887">
    <property type="term" value="P:neurotransmitter receptor transport, endosome to postsynaptic membrane"/>
    <property type="evidence" value="ECO:0000318"/>
    <property type="project" value="GO_Central"/>
</dbReference>
<feature type="compositionally biased region" description="Basic and acidic residues" evidence="3">
    <location>
        <begin position="657"/>
        <end position="666"/>
    </location>
</feature>
<dbReference type="PANTHER" id="PTHR23119:SF50">
    <property type="entry name" value="PDZ DOMAIN-CONTAINING PROTEIN"/>
    <property type="match status" value="1"/>
</dbReference>
<dbReference type="InterPro" id="IPR003591">
    <property type="entry name" value="Leu-rich_rpt_typical-subtyp"/>
</dbReference>
<protein>
    <submittedName>
        <fullName evidence="6 7">Uncharacterized protein LOC118431806 isoform X1</fullName>
    </submittedName>
</protein>
<dbReference type="InterPro" id="IPR032675">
    <property type="entry name" value="LRR_dom_sf"/>
</dbReference>
<feature type="compositionally biased region" description="Basic and acidic residues" evidence="3">
    <location>
        <begin position="1095"/>
        <end position="1107"/>
    </location>
</feature>
<dbReference type="SUPFAM" id="SSF50156">
    <property type="entry name" value="PDZ domain-like"/>
    <property type="match status" value="1"/>
</dbReference>
<name>A0A9J7MGW3_BRAFL</name>
<dbReference type="Proteomes" id="UP000001554">
    <property type="component" value="Chromosome 15"/>
</dbReference>
<organism evidence="5 7">
    <name type="scientific">Branchiostoma floridae</name>
    <name type="common">Florida lancelet</name>
    <name type="synonym">Amphioxus</name>
    <dbReference type="NCBI Taxonomy" id="7739"/>
    <lineage>
        <taxon>Eukaryota</taxon>
        <taxon>Metazoa</taxon>
        <taxon>Chordata</taxon>
        <taxon>Cephalochordata</taxon>
        <taxon>Leptocardii</taxon>
        <taxon>Amphioxiformes</taxon>
        <taxon>Branchiostomatidae</taxon>
        <taxon>Branchiostoma</taxon>
    </lineage>
</organism>
<keyword evidence="2" id="KW-0677">Repeat</keyword>
<dbReference type="GO" id="GO:0098609">
    <property type="term" value="P:cell-cell adhesion"/>
    <property type="evidence" value="ECO:0000318"/>
    <property type="project" value="GO_Central"/>
</dbReference>
<accession>A0A9J7MGW3</accession>
<feature type="compositionally biased region" description="Basic and acidic residues" evidence="3">
    <location>
        <begin position="539"/>
        <end position="557"/>
    </location>
</feature>
<dbReference type="PROSITE" id="PS51450">
    <property type="entry name" value="LRR"/>
    <property type="match status" value="3"/>
</dbReference>
<dbReference type="SMART" id="SM00369">
    <property type="entry name" value="LRR_TYP"/>
    <property type="match status" value="13"/>
</dbReference>
<feature type="region of interest" description="Disordered" evidence="3">
    <location>
        <begin position="492"/>
        <end position="579"/>
    </location>
</feature>
<dbReference type="OMA" id="HETMAEK"/>
<evidence type="ECO:0000256" key="1">
    <source>
        <dbReference type="ARBA" id="ARBA00022614"/>
    </source>
</evidence>
<dbReference type="Gene3D" id="3.80.10.10">
    <property type="entry name" value="Ribonuclease Inhibitor"/>
    <property type="match status" value="4"/>
</dbReference>
<dbReference type="RefSeq" id="XP_035699070.1">
    <property type="nucleotide sequence ID" value="XM_035843177.1"/>
</dbReference>
<evidence type="ECO:0000313" key="5">
    <source>
        <dbReference type="Proteomes" id="UP000001554"/>
    </source>
</evidence>
<feature type="compositionally biased region" description="Polar residues" evidence="3">
    <location>
        <begin position="1160"/>
        <end position="1169"/>
    </location>
</feature>
<dbReference type="RefSeq" id="XP_035699069.1">
    <property type="nucleotide sequence ID" value="XM_035843176.1"/>
</dbReference>
<dbReference type="Pfam" id="PF13855">
    <property type="entry name" value="LRR_8"/>
    <property type="match status" value="2"/>
</dbReference>